<organism evidence="10 11">
    <name type="scientific">Acetobacter ghanensis</name>
    <dbReference type="NCBI Taxonomy" id="431306"/>
    <lineage>
        <taxon>Bacteria</taxon>
        <taxon>Pseudomonadati</taxon>
        <taxon>Pseudomonadota</taxon>
        <taxon>Alphaproteobacteria</taxon>
        <taxon>Acetobacterales</taxon>
        <taxon>Acetobacteraceae</taxon>
        <taxon>Acetobacter</taxon>
    </lineage>
</organism>
<dbReference type="InterPro" id="IPR051607">
    <property type="entry name" value="Metallo-dep_hydrolases"/>
</dbReference>
<comment type="function">
    <text evidence="8">Catalyzes the hydrolytic deamination of guanine, producing xanthine and ammonia.</text>
</comment>
<dbReference type="UniPathway" id="UPA00603">
    <property type="reaction ID" value="UER00660"/>
</dbReference>
<dbReference type="PROSITE" id="PS51257">
    <property type="entry name" value="PROKAR_LIPOPROTEIN"/>
    <property type="match status" value="1"/>
</dbReference>
<evidence type="ECO:0000313" key="10">
    <source>
        <dbReference type="EMBL" id="CEF57147.1"/>
    </source>
</evidence>
<dbReference type="PATRIC" id="fig|431306.5.peg.2538"/>
<dbReference type="SUPFAM" id="SSF51556">
    <property type="entry name" value="Metallo-dependent hydrolases"/>
    <property type="match status" value="1"/>
</dbReference>
<dbReference type="NCBIfam" id="NF006679">
    <property type="entry name" value="PRK09228.1"/>
    <property type="match status" value="1"/>
</dbReference>
<dbReference type="AlphaFoldDB" id="A0A0U5BMJ8"/>
<reference evidence="11" key="1">
    <citation type="submission" date="2014-09" db="EMBL/GenBank/DDBJ databases">
        <authorList>
            <person name="Illeghems K.G."/>
        </authorList>
    </citation>
    <scope>NUCLEOTIDE SEQUENCE [LARGE SCALE GENOMIC DNA]</scope>
    <source>
        <strain evidence="11">LMG 23848T</strain>
    </source>
</reference>
<keyword evidence="4 8" id="KW-0479">Metal-binding</keyword>
<dbReference type="GO" id="GO:0005829">
    <property type="term" value="C:cytosol"/>
    <property type="evidence" value="ECO:0007669"/>
    <property type="project" value="TreeGrafter"/>
</dbReference>
<evidence type="ECO:0000256" key="2">
    <source>
        <dbReference type="ARBA" id="ARBA00006745"/>
    </source>
</evidence>
<feature type="domain" description="Amidohydrolase-related" evidence="9">
    <location>
        <begin position="134"/>
        <end position="498"/>
    </location>
</feature>
<evidence type="ECO:0000256" key="1">
    <source>
        <dbReference type="ARBA" id="ARBA00004984"/>
    </source>
</evidence>
<accession>A0A0U5BMJ8</accession>
<dbReference type="InterPro" id="IPR006680">
    <property type="entry name" value="Amidohydro-rel"/>
</dbReference>
<keyword evidence="6 8" id="KW-0862">Zinc</keyword>
<dbReference type="STRING" id="431306.AGA_2459"/>
<comment type="cofactor">
    <cofactor evidence="8">
        <name>Zn(2+)</name>
        <dbReference type="ChEBI" id="CHEBI:29105"/>
    </cofactor>
    <text evidence="8">Binds 1 zinc ion per subunit.</text>
</comment>
<evidence type="ECO:0000256" key="6">
    <source>
        <dbReference type="ARBA" id="ARBA00022833"/>
    </source>
</evidence>
<sequence>MRMMRCRKASLPLPPLLTASCPLLRSPCAWTARASFPRPRGSLLPKLKTFLPNSFNCQKAITMPHPHDRRAIRGSYITFRANPFDVPAHDALVYEEDGLIIMEHGRITHCGAYASLHGLLGDNTPLTHYPDSLISAGFIDAHVHYPQISAIASWGEQLLPWLEQYIFPTEAEFSNKDVARQTARFFLSELLRNGTTTAAVYCTVHPQSVDAFFEESARLGTRMIAGKVLMDRNCPPNLRDTAQSGYDQSKDLISRWHGKDRQLYAVTPRFAITSTPEQLELAGDLLRSTPGLYMQTHLAENLDEMAAVRSLFPNHASYLDVYAKAGLDGPRAIFGHGIHMTEHDFAHCHHSGCTLAHCPTSNLFLGSGSFRLFEALNPARPVHVALGTDVGAGTSLSLLATMGEAYKVSLMAGDARLSAIQALWLATAGAARALHLHEQIGRIAPGMEADLCVMDPAATPLMAQRTARCTSLSERLFALMVLGDDRAIRATWANGRPVYEKPLD</sequence>
<comment type="pathway">
    <text evidence="1 8">Purine metabolism; guanine degradation; xanthine from guanine: step 1/1.</text>
</comment>
<dbReference type="PANTHER" id="PTHR11271:SF6">
    <property type="entry name" value="GUANINE DEAMINASE"/>
    <property type="match status" value="1"/>
</dbReference>
<dbReference type="InterPro" id="IPR011059">
    <property type="entry name" value="Metal-dep_hydrolase_composite"/>
</dbReference>
<dbReference type="GO" id="GO:0008892">
    <property type="term" value="F:guanine deaminase activity"/>
    <property type="evidence" value="ECO:0007669"/>
    <property type="project" value="UniProtKB-UniRule"/>
</dbReference>
<comment type="similarity">
    <text evidence="2 8">Belongs to the metallo-dependent hydrolases superfamily. ATZ/TRZ family.</text>
</comment>
<dbReference type="InterPro" id="IPR032466">
    <property type="entry name" value="Metal_Hydrolase"/>
</dbReference>
<dbReference type="InterPro" id="IPR014311">
    <property type="entry name" value="Guanine_deaminase"/>
</dbReference>
<dbReference type="EC" id="3.5.4.3" evidence="3 7"/>
<dbReference type="GO" id="GO:0006147">
    <property type="term" value="P:guanine catabolic process"/>
    <property type="evidence" value="ECO:0007669"/>
    <property type="project" value="UniProtKB-UniRule"/>
</dbReference>
<name>A0A0U5BMJ8_9PROT</name>
<protein>
    <recommendedName>
        <fullName evidence="3 7">Guanine deaminase</fullName>
        <shortName evidence="8">Guanase</shortName>
        <ecNumber evidence="3 7">3.5.4.3</ecNumber>
    </recommendedName>
    <alternativeName>
        <fullName evidence="8">Guanine aminohydrolase</fullName>
    </alternativeName>
</protein>
<proteinExistence type="inferred from homology"/>
<evidence type="ECO:0000256" key="5">
    <source>
        <dbReference type="ARBA" id="ARBA00022801"/>
    </source>
</evidence>
<dbReference type="Pfam" id="PF01979">
    <property type="entry name" value="Amidohydro_1"/>
    <property type="match status" value="1"/>
</dbReference>
<dbReference type="GO" id="GO:0008270">
    <property type="term" value="F:zinc ion binding"/>
    <property type="evidence" value="ECO:0007669"/>
    <property type="project" value="UniProtKB-UniRule"/>
</dbReference>
<evidence type="ECO:0000313" key="11">
    <source>
        <dbReference type="Proteomes" id="UP000068250"/>
    </source>
</evidence>
<dbReference type="Proteomes" id="UP000068250">
    <property type="component" value="Chromosome I"/>
</dbReference>
<dbReference type="PANTHER" id="PTHR11271">
    <property type="entry name" value="GUANINE DEAMINASE"/>
    <property type="match status" value="1"/>
</dbReference>
<dbReference type="Gene3D" id="3.20.20.140">
    <property type="entry name" value="Metal-dependent hydrolases"/>
    <property type="match status" value="1"/>
</dbReference>
<evidence type="ECO:0000256" key="8">
    <source>
        <dbReference type="RuleBase" id="RU366009"/>
    </source>
</evidence>
<dbReference type="NCBIfam" id="TIGR02967">
    <property type="entry name" value="guan_deamin"/>
    <property type="match status" value="1"/>
</dbReference>
<comment type="catalytic activity">
    <reaction evidence="8">
        <text>guanine + H2O + H(+) = xanthine + NH4(+)</text>
        <dbReference type="Rhea" id="RHEA:14665"/>
        <dbReference type="ChEBI" id="CHEBI:15377"/>
        <dbReference type="ChEBI" id="CHEBI:15378"/>
        <dbReference type="ChEBI" id="CHEBI:16235"/>
        <dbReference type="ChEBI" id="CHEBI:17712"/>
        <dbReference type="ChEBI" id="CHEBI:28938"/>
        <dbReference type="EC" id="3.5.4.3"/>
    </reaction>
</comment>
<evidence type="ECO:0000256" key="3">
    <source>
        <dbReference type="ARBA" id="ARBA00012781"/>
    </source>
</evidence>
<keyword evidence="5 8" id="KW-0378">Hydrolase</keyword>
<dbReference type="SUPFAM" id="SSF51338">
    <property type="entry name" value="Composite domain of metallo-dependent hydrolases"/>
    <property type="match status" value="1"/>
</dbReference>
<dbReference type="FunFam" id="3.20.20.140:FF:000022">
    <property type="entry name" value="Guanine deaminase"/>
    <property type="match status" value="1"/>
</dbReference>
<dbReference type="EMBL" id="LN609302">
    <property type="protein sequence ID" value="CEF57147.1"/>
    <property type="molecule type" value="Genomic_DNA"/>
</dbReference>
<evidence type="ECO:0000259" key="9">
    <source>
        <dbReference type="Pfam" id="PF01979"/>
    </source>
</evidence>
<evidence type="ECO:0000256" key="4">
    <source>
        <dbReference type="ARBA" id="ARBA00022723"/>
    </source>
</evidence>
<evidence type="ECO:0000256" key="7">
    <source>
        <dbReference type="NCBIfam" id="TIGR02967"/>
    </source>
</evidence>
<dbReference type="Gene3D" id="2.30.40.10">
    <property type="entry name" value="Urease, subunit C, domain 1"/>
    <property type="match status" value="1"/>
</dbReference>
<gene>
    <name evidence="10" type="primary">guaD</name>
    <name evidence="10" type="ORF">AGA_2459</name>
</gene>